<evidence type="ECO:0000256" key="8">
    <source>
        <dbReference type="ARBA" id="ARBA00022621"/>
    </source>
</evidence>
<feature type="domain" description="Globin" evidence="16">
    <location>
        <begin position="2"/>
        <end position="148"/>
    </location>
</feature>
<accession>A0A072VP06</accession>
<evidence type="ECO:0000256" key="14">
    <source>
        <dbReference type="ARBA" id="ARBA00045825"/>
    </source>
</evidence>
<dbReference type="CDD" id="cd08923">
    <property type="entry name" value="class1-2_nsHbs_Lbs"/>
    <property type="match status" value="1"/>
</dbReference>
<dbReference type="PROSITE" id="PS01033">
    <property type="entry name" value="GLOBIN"/>
    <property type="match status" value="1"/>
</dbReference>
<dbReference type="KEGG" id="mtr:25484847"/>
<dbReference type="GO" id="GO:0005634">
    <property type="term" value="C:nucleus"/>
    <property type="evidence" value="ECO:0007669"/>
    <property type="project" value="UniProtKB-SubCell"/>
</dbReference>
<dbReference type="STRING" id="3880.A0A072VP06"/>
<evidence type="ECO:0000256" key="15">
    <source>
        <dbReference type="RuleBase" id="RU000625"/>
    </source>
</evidence>
<gene>
    <name evidence="19" type="primary">25484847</name>
    <name evidence="17" type="ordered locus">MTR_1g090820</name>
    <name evidence="18" type="ORF">MtrunA17_Chr1g0197531</name>
</gene>
<dbReference type="ExpressionAtlas" id="A0A072VP06">
    <property type="expression patterns" value="differential"/>
</dbReference>
<evidence type="ECO:0000256" key="5">
    <source>
        <dbReference type="ARBA" id="ARBA00022490"/>
    </source>
</evidence>
<reference evidence="19" key="3">
    <citation type="submission" date="2015-04" db="UniProtKB">
        <authorList>
            <consortium name="EnsemblPlants"/>
        </authorList>
    </citation>
    <scope>IDENTIFICATION</scope>
    <source>
        <strain evidence="19">cv. Jemalong A17</strain>
    </source>
</reference>
<evidence type="ECO:0000256" key="7">
    <source>
        <dbReference type="ARBA" id="ARBA00022617"/>
    </source>
</evidence>
<dbReference type="EMBL" id="PSQE01000001">
    <property type="protein sequence ID" value="RHN81302.1"/>
    <property type="molecule type" value="Genomic_DNA"/>
</dbReference>
<dbReference type="PANTHER" id="PTHR22924">
    <property type="entry name" value="LEGHEMOGLOBIN-RELATED"/>
    <property type="match status" value="1"/>
</dbReference>
<dbReference type="Proteomes" id="UP000265566">
    <property type="component" value="Chromosome 1"/>
</dbReference>
<dbReference type="EMBL" id="CM001217">
    <property type="protein sequence ID" value="KEH43346.1"/>
    <property type="molecule type" value="Genomic_DNA"/>
</dbReference>
<dbReference type="PANTHER" id="PTHR22924:SF92">
    <property type="entry name" value="NON-SYMBIOTIC HEMOGLOBIN 2"/>
    <property type="match status" value="1"/>
</dbReference>
<dbReference type="GO" id="GO:0019825">
    <property type="term" value="F:oxygen binding"/>
    <property type="evidence" value="ECO:0007669"/>
    <property type="project" value="InterPro"/>
</dbReference>
<dbReference type="SMR" id="A0A072VP06"/>
<dbReference type="Gramene" id="rna5319">
    <property type="protein sequence ID" value="RHN81302.1"/>
    <property type="gene ID" value="gene5319"/>
</dbReference>
<dbReference type="GO" id="GO:0046872">
    <property type="term" value="F:metal ion binding"/>
    <property type="evidence" value="ECO:0007669"/>
    <property type="project" value="UniProtKB-KW"/>
</dbReference>
<evidence type="ECO:0000313" key="19">
    <source>
        <dbReference type="EnsemblPlants" id="KEH43346"/>
    </source>
</evidence>
<reference evidence="18" key="4">
    <citation type="journal article" date="2018" name="Nat. Plants">
        <title>Whole-genome landscape of Medicago truncatula symbiotic genes.</title>
        <authorList>
            <person name="Pecrix Y."/>
            <person name="Gamas P."/>
            <person name="Carrere S."/>
        </authorList>
    </citation>
    <scope>NUCLEOTIDE SEQUENCE</scope>
    <source>
        <tissue evidence="18">Leaves</tissue>
    </source>
</reference>
<comment type="subcellular location">
    <subcellularLocation>
        <location evidence="2">Cytoplasm</location>
    </subcellularLocation>
    <subcellularLocation>
        <location evidence="1">Nucleus</location>
    </subcellularLocation>
</comment>
<dbReference type="InterPro" id="IPR012292">
    <property type="entry name" value="Globin/Proto"/>
</dbReference>
<dbReference type="PROSITE" id="PS00208">
    <property type="entry name" value="PLANT_GLOBIN"/>
    <property type="match status" value="1"/>
</dbReference>
<name>A0A072VP06_MEDTR</name>
<comment type="function">
    <text evidence="14">Leghemoglobin that reversibly binds oxygen O(2) through a pentacoordinated heme iron. In root nodules, facilitates the diffusion of oxygen to the bacteroids while preventing the bacterial nitrogenase from being inactivated by buffering dioxygen, nitric oxide and carbon monoxide, and promoting the formation of reactive oxygen species (ROS, e.g. H(2)O(2)). This role is essential for symbiotic nitrogen fixation (SNF).</text>
</comment>
<evidence type="ECO:0000256" key="12">
    <source>
        <dbReference type="ARBA" id="ARBA00023231"/>
    </source>
</evidence>
<sequence length="148" mass="16342">MGFTERQEALVSSSWETFNQNLPFYSVLFYTFILDKAPAAKGMFSFLKDSNEVPQDNPSVNAHAEKVFGMVRDAAVQLQAKGEVVLGDSTLGIVHTQKGVVGPHFTVVKEALLKTIKEVVGDKWSEELSVAWETAYDELAVAIIKEMS</sequence>
<dbReference type="InterPro" id="IPR000971">
    <property type="entry name" value="Globin"/>
</dbReference>
<keyword evidence="5" id="KW-0963">Cytoplasm</keyword>
<dbReference type="GO" id="GO:0020037">
    <property type="term" value="F:heme binding"/>
    <property type="evidence" value="ECO:0007669"/>
    <property type="project" value="InterPro"/>
</dbReference>
<evidence type="ECO:0000313" key="20">
    <source>
        <dbReference type="Proteomes" id="UP000002051"/>
    </source>
</evidence>
<keyword evidence="4" id="KW-0813">Transport</keyword>
<dbReference type="AlphaFoldDB" id="A0A072VP06"/>
<dbReference type="SUPFAM" id="SSF46458">
    <property type="entry name" value="Globin-like"/>
    <property type="match status" value="1"/>
</dbReference>
<keyword evidence="13" id="KW-0539">Nucleus</keyword>
<reference evidence="17 20" key="1">
    <citation type="journal article" date="2011" name="Nature">
        <title>The Medicago genome provides insight into the evolution of rhizobial symbioses.</title>
        <authorList>
            <person name="Young N.D."/>
            <person name="Debelle F."/>
            <person name="Oldroyd G.E."/>
            <person name="Geurts R."/>
            <person name="Cannon S.B."/>
            <person name="Udvardi M.K."/>
            <person name="Benedito V.A."/>
            <person name="Mayer K.F."/>
            <person name="Gouzy J."/>
            <person name="Schoof H."/>
            <person name="Van de Peer Y."/>
            <person name="Proost S."/>
            <person name="Cook D.R."/>
            <person name="Meyers B.C."/>
            <person name="Spannagl M."/>
            <person name="Cheung F."/>
            <person name="De Mita S."/>
            <person name="Krishnakumar V."/>
            <person name="Gundlach H."/>
            <person name="Zhou S."/>
            <person name="Mudge J."/>
            <person name="Bharti A.K."/>
            <person name="Murray J.D."/>
            <person name="Naoumkina M.A."/>
            <person name="Rosen B."/>
            <person name="Silverstein K.A."/>
            <person name="Tang H."/>
            <person name="Rombauts S."/>
            <person name="Zhao P.X."/>
            <person name="Zhou P."/>
            <person name="Barbe V."/>
            <person name="Bardou P."/>
            <person name="Bechner M."/>
            <person name="Bellec A."/>
            <person name="Berger A."/>
            <person name="Berges H."/>
            <person name="Bidwell S."/>
            <person name="Bisseling T."/>
            <person name="Choisne N."/>
            <person name="Couloux A."/>
            <person name="Denny R."/>
            <person name="Deshpande S."/>
            <person name="Dai X."/>
            <person name="Doyle J.J."/>
            <person name="Dudez A.M."/>
            <person name="Farmer A.D."/>
            <person name="Fouteau S."/>
            <person name="Franken C."/>
            <person name="Gibelin C."/>
            <person name="Gish J."/>
            <person name="Goldstein S."/>
            <person name="Gonzalez A.J."/>
            <person name="Green P.J."/>
            <person name="Hallab A."/>
            <person name="Hartog M."/>
            <person name="Hua A."/>
            <person name="Humphray S.J."/>
            <person name="Jeong D.H."/>
            <person name="Jing Y."/>
            <person name="Jocker A."/>
            <person name="Kenton S.M."/>
            <person name="Kim D.J."/>
            <person name="Klee K."/>
            <person name="Lai H."/>
            <person name="Lang C."/>
            <person name="Lin S."/>
            <person name="Macmil S.L."/>
            <person name="Magdelenat G."/>
            <person name="Matthews L."/>
            <person name="McCorrison J."/>
            <person name="Monaghan E.L."/>
            <person name="Mun J.H."/>
            <person name="Najar F.Z."/>
            <person name="Nicholson C."/>
            <person name="Noirot C."/>
            <person name="O'Bleness M."/>
            <person name="Paule C.R."/>
            <person name="Poulain J."/>
            <person name="Prion F."/>
            <person name="Qin B."/>
            <person name="Qu C."/>
            <person name="Retzel E.F."/>
            <person name="Riddle C."/>
            <person name="Sallet E."/>
            <person name="Samain S."/>
            <person name="Samson N."/>
            <person name="Sanders I."/>
            <person name="Saurat O."/>
            <person name="Scarpelli C."/>
            <person name="Schiex T."/>
            <person name="Segurens B."/>
            <person name="Severin A.J."/>
            <person name="Sherrier D.J."/>
            <person name="Shi R."/>
            <person name="Sims S."/>
            <person name="Singer S.R."/>
            <person name="Sinharoy S."/>
            <person name="Sterck L."/>
            <person name="Viollet A."/>
            <person name="Wang B.B."/>
            <person name="Wang K."/>
            <person name="Wang M."/>
            <person name="Wang X."/>
            <person name="Warfsmann J."/>
            <person name="Weissenbach J."/>
            <person name="White D.D."/>
            <person name="White J.D."/>
            <person name="Wiley G.B."/>
            <person name="Wincker P."/>
            <person name="Xing Y."/>
            <person name="Yang L."/>
            <person name="Yao Z."/>
            <person name="Ying F."/>
            <person name="Zhai J."/>
            <person name="Zhou L."/>
            <person name="Zuber A."/>
            <person name="Denarie J."/>
            <person name="Dixon R.A."/>
            <person name="May G.D."/>
            <person name="Schwartz D.C."/>
            <person name="Rogers J."/>
            <person name="Quetier F."/>
            <person name="Town C.D."/>
            <person name="Roe B.A."/>
        </authorList>
    </citation>
    <scope>NUCLEOTIDE SEQUENCE [LARGE SCALE GENOMIC DNA]</scope>
    <source>
        <strain evidence="17">A17</strain>
        <strain evidence="19 20">cv. Jemalong A17</strain>
    </source>
</reference>
<dbReference type="Pfam" id="PF00042">
    <property type="entry name" value="Globin"/>
    <property type="match status" value="1"/>
</dbReference>
<evidence type="ECO:0000256" key="6">
    <source>
        <dbReference type="ARBA" id="ARBA00022553"/>
    </source>
</evidence>
<evidence type="ECO:0000256" key="1">
    <source>
        <dbReference type="ARBA" id="ARBA00004123"/>
    </source>
</evidence>
<dbReference type="Gene3D" id="1.10.490.10">
    <property type="entry name" value="Globins"/>
    <property type="match status" value="1"/>
</dbReference>
<dbReference type="EnsemblPlants" id="KEH43346">
    <property type="protein sequence ID" value="KEH43346"/>
    <property type="gene ID" value="MTR_1g090820"/>
</dbReference>
<evidence type="ECO:0000256" key="3">
    <source>
        <dbReference type="ARBA" id="ARBA00007609"/>
    </source>
</evidence>
<keyword evidence="9 15" id="KW-0479">Metal-binding</keyword>
<organism evidence="17 20">
    <name type="scientific">Medicago truncatula</name>
    <name type="common">Barrel medic</name>
    <name type="synonym">Medicago tribuloides</name>
    <dbReference type="NCBI Taxonomy" id="3880"/>
    <lineage>
        <taxon>Eukaryota</taxon>
        <taxon>Viridiplantae</taxon>
        <taxon>Streptophyta</taxon>
        <taxon>Embryophyta</taxon>
        <taxon>Tracheophyta</taxon>
        <taxon>Spermatophyta</taxon>
        <taxon>Magnoliopsida</taxon>
        <taxon>eudicotyledons</taxon>
        <taxon>Gunneridae</taxon>
        <taxon>Pentapetalae</taxon>
        <taxon>rosids</taxon>
        <taxon>fabids</taxon>
        <taxon>Fabales</taxon>
        <taxon>Fabaceae</taxon>
        <taxon>Papilionoideae</taxon>
        <taxon>50 kb inversion clade</taxon>
        <taxon>NPAAA clade</taxon>
        <taxon>Hologalegina</taxon>
        <taxon>IRL clade</taxon>
        <taxon>Trifolieae</taxon>
        <taxon>Medicago</taxon>
    </lineage>
</organism>
<dbReference type="OrthoDB" id="2012505at2759"/>
<evidence type="ECO:0000256" key="4">
    <source>
        <dbReference type="ARBA" id="ARBA00022448"/>
    </source>
</evidence>
<dbReference type="InterPro" id="IPR009050">
    <property type="entry name" value="Globin-like_sf"/>
</dbReference>
<keyword evidence="20" id="KW-1185">Reference proteome</keyword>
<keyword evidence="11" id="KW-0944">Nitration</keyword>
<dbReference type="Proteomes" id="UP000002051">
    <property type="component" value="Unassembled WGS sequence"/>
</dbReference>
<keyword evidence="12" id="KW-0535">Nitrogen fixation</keyword>
<keyword evidence="10 15" id="KW-0408">Iron</keyword>
<evidence type="ECO:0000256" key="9">
    <source>
        <dbReference type="ARBA" id="ARBA00022723"/>
    </source>
</evidence>
<evidence type="ECO:0000256" key="11">
    <source>
        <dbReference type="ARBA" id="ARBA00023074"/>
    </source>
</evidence>
<comment type="similarity">
    <text evidence="3 15">Belongs to the plant globin family.</text>
</comment>
<reference evidence="17 20" key="2">
    <citation type="journal article" date="2014" name="BMC Genomics">
        <title>An improved genome release (version Mt4.0) for the model legume Medicago truncatula.</title>
        <authorList>
            <person name="Tang H."/>
            <person name="Krishnakumar V."/>
            <person name="Bidwell S."/>
            <person name="Rosen B."/>
            <person name="Chan A."/>
            <person name="Zhou S."/>
            <person name="Gentzbittel L."/>
            <person name="Childs K.L."/>
            <person name="Yandell M."/>
            <person name="Gundlach H."/>
            <person name="Mayer K.F."/>
            <person name="Schwartz D.C."/>
            <person name="Town C.D."/>
        </authorList>
    </citation>
    <scope>GENOME REANNOTATION</scope>
    <source>
        <strain evidence="17">A17</strain>
        <strain evidence="19 20">cv. Jemalong A17</strain>
    </source>
</reference>
<evidence type="ECO:0000256" key="10">
    <source>
        <dbReference type="ARBA" id="ARBA00023004"/>
    </source>
</evidence>
<keyword evidence="6" id="KW-0597">Phosphoprotein</keyword>
<dbReference type="GO" id="GO:0005737">
    <property type="term" value="C:cytoplasm"/>
    <property type="evidence" value="ECO:0007669"/>
    <property type="project" value="UniProtKB-SubCell"/>
</dbReference>
<evidence type="ECO:0000313" key="18">
    <source>
        <dbReference type="EMBL" id="RHN81302.1"/>
    </source>
</evidence>
<dbReference type="GO" id="GO:0005344">
    <property type="term" value="F:oxygen carrier activity"/>
    <property type="evidence" value="ECO:0007669"/>
    <property type="project" value="UniProtKB-KW"/>
</dbReference>
<evidence type="ECO:0000256" key="2">
    <source>
        <dbReference type="ARBA" id="ARBA00004496"/>
    </source>
</evidence>
<dbReference type="PRINTS" id="PR00188">
    <property type="entry name" value="PLANTGLOBIN"/>
</dbReference>
<evidence type="ECO:0000313" key="17">
    <source>
        <dbReference type="EMBL" id="KEH43346.1"/>
    </source>
</evidence>
<keyword evidence="7 15" id="KW-0349">Heme</keyword>
<evidence type="ECO:0000259" key="16">
    <source>
        <dbReference type="PROSITE" id="PS01033"/>
    </source>
</evidence>
<evidence type="ECO:0000256" key="13">
    <source>
        <dbReference type="ARBA" id="ARBA00023242"/>
    </source>
</evidence>
<dbReference type="InterPro" id="IPR001032">
    <property type="entry name" value="Leghaemoglobin-like"/>
</dbReference>
<dbReference type="InterPro" id="IPR019824">
    <property type="entry name" value="Leghaemoglobin_Fe_BS"/>
</dbReference>
<protein>
    <submittedName>
        <fullName evidence="17">Leghemoglobin Lb120-1</fullName>
    </submittedName>
</protein>
<proteinExistence type="inferred from homology"/>
<keyword evidence="8" id="KW-0561">Oxygen transport</keyword>